<gene>
    <name evidence="1" type="ORF">EV138_6215</name>
</gene>
<keyword evidence="2" id="KW-1185">Reference proteome</keyword>
<dbReference type="EMBL" id="SOCE01000002">
    <property type="protein sequence ID" value="TDU83751.1"/>
    <property type="molecule type" value="Genomic_DNA"/>
</dbReference>
<dbReference type="InterPro" id="IPR029058">
    <property type="entry name" value="AB_hydrolase_fold"/>
</dbReference>
<evidence type="ECO:0000313" key="2">
    <source>
        <dbReference type="Proteomes" id="UP000295151"/>
    </source>
</evidence>
<protein>
    <recommendedName>
        <fullName evidence="3">Alpha/beta hydrolase family protein</fullName>
    </recommendedName>
</protein>
<comment type="caution">
    <text evidence="1">The sequence shown here is derived from an EMBL/GenBank/DDBJ whole genome shotgun (WGS) entry which is preliminary data.</text>
</comment>
<dbReference type="Proteomes" id="UP000295151">
    <property type="component" value="Unassembled WGS sequence"/>
</dbReference>
<organism evidence="1 2">
    <name type="scientific">Kribbella voronezhensis</name>
    <dbReference type="NCBI Taxonomy" id="2512212"/>
    <lineage>
        <taxon>Bacteria</taxon>
        <taxon>Bacillati</taxon>
        <taxon>Actinomycetota</taxon>
        <taxon>Actinomycetes</taxon>
        <taxon>Propionibacteriales</taxon>
        <taxon>Kribbellaceae</taxon>
        <taxon>Kribbella</taxon>
    </lineage>
</organism>
<sequence length="263" mass="28901">MPASRTQAAKSPALHWYLTEPSRAVVDLGQLATARSVLRTAPRGDGHPVLVLPGLLASDASTTSLRWFLNRIGYRAYGWNLGRNIGPTRAAVEGIRARLTELSAGHGRTVSLIGWSLGGIYARELAREHPQHVRDVMTLGSPYRLSAPTETRAHRVFSMLSHLHVPESELPPPHHTRPPLRMPATSVYSERDGIVSWQSCVEEPGYGRQNVAVNGSHLGYGHNPAVLWLAADRLAQPEGHWRPFSPPAALARLYPTDISHRLS</sequence>
<dbReference type="SUPFAM" id="SSF53474">
    <property type="entry name" value="alpha/beta-Hydrolases"/>
    <property type="match status" value="1"/>
</dbReference>
<dbReference type="AlphaFoldDB" id="A0A4R7SWZ1"/>
<dbReference type="Gene3D" id="3.40.50.1820">
    <property type="entry name" value="alpha/beta hydrolase"/>
    <property type="match status" value="1"/>
</dbReference>
<name>A0A4R7SWZ1_9ACTN</name>
<evidence type="ECO:0008006" key="3">
    <source>
        <dbReference type="Google" id="ProtNLM"/>
    </source>
</evidence>
<dbReference type="RefSeq" id="WP_202867010.1">
    <property type="nucleotide sequence ID" value="NZ_SOCE01000002.1"/>
</dbReference>
<accession>A0A4R7SWZ1</accession>
<reference evidence="1 2" key="1">
    <citation type="submission" date="2019-03" db="EMBL/GenBank/DDBJ databases">
        <title>Genomic Encyclopedia of Type Strains, Phase III (KMG-III): the genomes of soil and plant-associated and newly described type strains.</title>
        <authorList>
            <person name="Whitman W."/>
        </authorList>
    </citation>
    <scope>NUCLEOTIDE SEQUENCE [LARGE SCALE GENOMIC DNA]</scope>
    <source>
        <strain evidence="1 2">VKM Ac-2575</strain>
    </source>
</reference>
<evidence type="ECO:0000313" key="1">
    <source>
        <dbReference type="EMBL" id="TDU83751.1"/>
    </source>
</evidence>
<proteinExistence type="predicted"/>